<evidence type="ECO:0000313" key="3">
    <source>
        <dbReference type="Proteomes" id="UP001054945"/>
    </source>
</evidence>
<protein>
    <submittedName>
        <fullName evidence="2">Uncharacterized protein</fullName>
    </submittedName>
</protein>
<reference evidence="2 3" key="1">
    <citation type="submission" date="2021-06" db="EMBL/GenBank/DDBJ databases">
        <title>Caerostris extrusa draft genome.</title>
        <authorList>
            <person name="Kono N."/>
            <person name="Arakawa K."/>
        </authorList>
    </citation>
    <scope>NUCLEOTIDE SEQUENCE [LARGE SCALE GENOMIC DNA]</scope>
</reference>
<feature type="region of interest" description="Disordered" evidence="1">
    <location>
        <begin position="1"/>
        <end position="23"/>
    </location>
</feature>
<dbReference type="Proteomes" id="UP001054945">
    <property type="component" value="Unassembled WGS sequence"/>
</dbReference>
<evidence type="ECO:0000256" key="1">
    <source>
        <dbReference type="SAM" id="MobiDB-lite"/>
    </source>
</evidence>
<dbReference type="AlphaFoldDB" id="A0AAV4PRB9"/>
<dbReference type="EMBL" id="BPLR01005051">
    <property type="protein sequence ID" value="GIX99475.1"/>
    <property type="molecule type" value="Genomic_DNA"/>
</dbReference>
<organism evidence="2 3">
    <name type="scientific">Caerostris extrusa</name>
    <name type="common">Bark spider</name>
    <name type="synonym">Caerostris bankana</name>
    <dbReference type="NCBI Taxonomy" id="172846"/>
    <lineage>
        <taxon>Eukaryota</taxon>
        <taxon>Metazoa</taxon>
        <taxon>Ecdysozoa</taxon>
        <taxon>Arthropoda</taxon>
        <taxon>Chelicerata</taxon>
        <taxon>Arachnida</taxon>
        <taxon>Araneae</taxon>
        <taxon>Araneomorphae</taxon>
        <taxon>Entelegynae</taxon>
        <taxon>Araneoidea</taxon>
        <taxon>Araneidae</taxon>
        <taxon>Caerostris</taxon>
    </lineage>
</organism>
<sequence>MVHHDDDTFSKPNPATFKDGLKTNKNHKKWNWKKREVSKHDFLQIGNAIRPELAKRSTCSEDCLDLLLMRRVALQTYVMNVRGGIEAKLSNQCFLSISYEKLDSDMVILYVKELDNVC</sequence>
<proteinExistence type="predicted"/>
<keyword evidence="3" id="KW-1185">Reference proteome</keyword>
<accession>A0AAV4PRB9</accession>
<evidence type="ECO:0000313" key="2">
    <source>
        <dbReference type="EMBL" id="GIX99475.1"/>
    </source>
</evidence>
<comment type="caution">
    <text evidence="2">The sequence shown here is derived from an EMBL/GenBank/DDBJ whole genome shotgun (WGS) entry which is preliminary data.</text>
</comment>
<gene>
    <name evidence="2" type="ORF">CEXT_272131</name>
</gene>
<name>A0AAV4PRB9_CAEEX</name>